<evidence type="ECO:0000256" key="7">
    <source>
        <dbReference type="ARBA" id="ARBA00022801"/>
    </source>
</evidence>
<feature type="domain" description="MurNAc-LAA" evidence="11">
    <location>
        <begin position="330"/>
        <end position="485"/>
    </location>
</feature>
<dbReference type="Proteomes" id="UP000471298">
    <property type="component" value="Unassembled WGS sequence"/>
</dbReference>
<feature type="compositionally biased region" description="Low complexity" evidence="10">
    <location>
        <begin position="240"/>
        <end position="250"/>
    </location>
</feature>
<keyword evidence="6" id="KW-0574">Periplasm</keyword>
<evidence type="ECO:0000256" key="6">
    <source>
        <dbReference type="ARBA" id="ARBA00022764"/>
    </source>
</evidence>
<dbReference type="PANTHER" id="PTHR30404">
    <property type="entry name" value="N-ACETYLMURAMOYL-L-ALANINE AMIDASE"/>
    <property type="match status" value="1"/>
</dbReference>
<comment type="similarity">
    <text evidence="3">Belongs to the N-acetylmuramoyl-L-alanine amidase 3 family.</text>
</comment>
<dbReference type="EC" id="3.5.1.28" evidence="4"/>
<dbReference type="InterPro" id="IPR050695">
    <property type="entry name" value="N-acetylmuramoyl_amidase_3"/>
</dbReference>
<comment type="catalytic activity">
    <reaction evidence="1">
        <text>Hydrolyzes the link between N-acetylmuramoyl residues and L-amino acid residues in certain cell-wall glycopeptides.</text>
        <dbReference type="EC" id="3.5.1.28"/>
    </reaction>
</comment>
<evidence type="ECO:0000256" key="8">
    <source>
        <dbReference type="ARBA" id="ARBA00023316"/>
    </source>
</evidence>
<evidence type="ECO:0000256" key="2">
    <source>
        <dbReference type="ARBA" id="ARBA00004418"/>
    </source>
</evidence>
<proteinExistence type="inferred from homology"/>
<feature type="region of interest" description="Disordered" evidence="10">
    <location>
        <begin position="197"/>
        <end position="250"/>
    </location>
</feature>
<dbReference type="GO" id="GO:0009253">
    <property type="term" value="P:peptidoglycan catabolic process"/>
    <property type="evidence" value="ECO:0007669"/>
    <property type="project" value="InterPro"/>
</dbReference>
<evidence type="ECO:0000313" key="12">
    <source>
        <dbReference type="EMBL" id="MPV86924.1"/>
    </source>
</evidence>
<evidence type="ECO:0000256" key="10">
    <source>
        <dbReference type="SAM" id="MobiDB-lite"/>
    </source>
</evidence>
<evidence type="ECO:0000259" key="11">
    <source>
        <dbReference type="SMART" id="SM00646"/>
    </source>
</evidence>
<dbReference type="Pfam" id="PF01520">
    <property type="entry name" value="Amidase_3"/>
    <property type="match status" value="1"/>
</dbReference>
<dbReference type="GO" id="GO:0008745">
    <property type="term" value="F:N-acetylmuramoyl-L-alanine amidase activity"/>
    <property type="evidence" value="ECO:0007669"/>
    <property type="project" value="UniProtKB-EC"/>
</dbReference>
<evidence type="ECO:0000256" key="4">
    <source>
        <dbReference type="ARBA" id="ARBA00011901"/>
    </source>
</evidence>
<keyword evidence="5" id="KW-0732">Signal</keyword>
<dbReference type="PANTHER" id="PTHR30404:SF0">
    <property type="entry name" value="N-ACETYLMURAMOYL-L-ALANINE AMIDASE AMIC"/>
    <property type="match status" value="1"/>
</dbReference>
<dbReference type="RefSeq" id="WP_152810914.1">
    <property type="nucleotide sequence ID" value="NZ_WHNW01000014.1"/>
</dbReference>
<accession>A0A6N7EVY3</accession>
<protein>
    <recommendedName>
        <fullName evidence="9">N-acetylmuramoyl-L-alanine amidase AmiC</fullName>
        <ecNumber evidence="4">3.5.1.28</ecNumber>
    </recommendedName>
</protein>
<dbReference type="Gene3D" id="3.40.630.40">
    <property type="entry name" value="Zn-dependent exopeptidases"/>
    <property type="match status" value="1"/>
</dbReference>
<dbReference type="SUPFAM" id="SSF53187">
    <property type="entry name" value="Zn-dependent exopeptidases"/>
    <property type="match status" value="1"/>
</dbReference>
<dbReference type="Pfam" id="PF11741">
    <property type="entry name" value="AMIN"/>
    <property type="match status" value="1"/>
</dbReference>
<dbReference type="InterPro" id="IPR002508">
    <property type="entry name" value="MurNAc-LAA_cat"/>
</dbReference>
<organism evidence="12 13">
    <name type="scientific">Ostreibacterium oceani</name>
    <dbReference type="NCBI Taxonomy" id="2654998"/>
    <lineage>
        <taxon>Bacteria</taxon>
        <taxon>Pseudomonadati</taxon>
        <taxon>Pseudomonadota</taxon>
        <taxon>Gammaproteobacteria</taxon>
        <taxon>Cardiobacteriales</taxon>
        <taxon>Ostreibacteriaceae</taxon>
        <taxon>Ostreibacterium</taxon>
    </lineage>
</organism>
<comment type="subcellular location">
    <subcellularLocation>
        <location evidence="2">Periplasm</location>
    </subcellularLocation>
</comment>
<name>A0A6N7EVY3_9GAMM</name>
<dbReference type="AlphaFoldDB" id="A0A6N7EVY3"/>
<dbReference type="SMART" id="SM00646">
    <property type="entry name" value="Ami_3"/>
    <property type="match status" value="1"/>
</dbReference>
<evidence type="ECO:0000256" key="3">
    <source>
        <dbReference type="ARBA" id="ARBA00010860"/>
    </source>
</evidence>
<gene>
    <name evidence="12" type="ORF">GCU85_09320</name>
</gene>
<dbReference type="GO" id="GO:0030288">
    <property type="term" value="C:outer membrane-bounded periplasmic space"/>
    <property type="evidence" value="ECO:0007669"/>
    <property type="project" value="TreeGrafter"/>
</dbReference>
<evidence type="ECO:0000313" key="13">
    <source>
        <dbReference type="Proteomes" id="UP000471298"/>
    </source>
</evidence>
<comment type="caution">
    <text evidence="12">The sequence shown here is derived from an EMBL/GenBank/DDBJ whole genome shotgun (WGS) entry which is preliminary data.</text>
</comment>
<keyword evidence="13" id="KW-1185">Reference proteome</keyword>
<keyword evidence="8" id="KW-0961">Cell wall biogenesis/degradation</keyword>
<dbReference type="InterPro" id="IPR021731">
    <property type="entry name" value="AMIN_dom"/>
</dbReference>
<dbReference type="CDD" id="cd02696">
    <property type="entry name" value="MurNAc-LAA"/>
    <property type="match status" value="1"/>
</dbReference>
<evidence type="ECO:0000256" key="9">
    <source>
        <dbReference type="ARBA" id="ARBA00074581"/>
    </source>
</evidence>
<reference evidence="12 13" key="1">
    <citation type="submission" date="2019-10" db="EMBL/GenBank/DDBJ databases">
        <title>Cardiobacteriales fam. a chemoheterotrophic member of the order Cardiobacteriales, and proposal of Cardiobacteriales fam. nov.</title>
        <authorList>
            <person name="Wang C."/>
        </authorList>
    </citation>
    <scope>NUCLEOTIDE SEQUENCE [LARGE SCALE GENOMIC DNA]</scope>
    <source>
        <strain evidence="12 13">ML27</strain>
    </source>
</reference>
<dbReference type="FunFam" id="3.40.630.40:FF:000001">
    <property type="entry name" value="N-acetylmuramoyl-L-alanine amidase"/>
    <property type="match status" value="1"/>
</dbReference>
<dbReference type="InParanoid" id="A0A6N7EVY3"/>
<evidence type="ECO:0000256" key="1">
    <source>
        <dbReference type="ARBA" id="ARBA00001561"/>
    </source>
</evidence>
<keyword evidence="7" id="KW-0378">Hydrolase</keyword>
<dbReference type="Gene3D" id="2.60.40.3500">
    <property type="match status" value="1"/>
</dbReference>
<evidence type="ECO:0000256" key="5">
    <source>
        <dbReference type="ARBA" id="ARBA00022729"/>
    </source>
</evidence>
<dbReference type="EMBL" id="WHNW01000014">
    <property type="protein sequence ID" value="MPV86924.1"/>
    <property type="molecule type" value="Genomic_DNA"/>
</dbReference>
<sequence length="502" mass="55045">MIDKKTLYPLFAPFSVPRLPLRCSSRCSSRFALRLAPWLTALTLILLACFSTLAQANNQIDQLRANAREDKLQIVLDTKTAPTFNAFALSNPTRIVVDVTATPATGYKNTLAFKNRGVSRVRTGQRSDNETRIVLDLNVDYRWQVYAMRPEGSRGHRVVIDVFDQGGQQNKQPTRQPTPNPNTANQGLLAIQLESLTPGDPDIKQTPTPQPASQPSPAATNASIALATTAPKSAPPRQDNNSNNSNTIASINAPTIDTTAVVPNKNQIVIMIDPGHGGKDPGAIGPGGTYEKDIVLQVGKRLQKKIDAMPNKRAVMTRSTDKYLTLRQRLALARKHNADLFVSIHADACAQCSASGSSVYILSTRGASSEAARWLAQKHTADELKYGVDINDYDKDISKVLMQIQQDATIESSYVLAKKTLRHMKAVGRNHKKQVERAGFAVLKSPDIPSILVETAFISNAEEEKKLKTTRYQEKIATAIAEGVEAYFQEHLPQHLLLINAP</sequence>
<dbReference type="GO" id="GO:0071555">
    <property type="term" value="P:cell wall organization"/>
    <property type="evidence" value="ECO:0007669"/>
    <property type="project" value="UniProtKB-KW"/>
</dbReference>
<dbReference type="FunCoup" id="A0A6N7EVY3">
    <property type="interactions" value="147"/>
</dbReference>